<reference evidence="2 3" key="1">
    <citation type="submission" date="2019-01" db="EMBL/GenBank/DDBJ databases">
        <title>Coherence of Microcystis species and biogeography revealed through population genomics.</title>
        <authorList>
            <person name="Perez-Carrascal O.M."/>
            <person name="Terrat Y."/>
            <person name="Giani A."/>
            <person name="Fortin N."/>
            <person name="Tromas N."/>
            <person name="Shapiro B.J."/>
        </authorList>
    </citation>
    <scope>NUCLEOTIDE SEQUENCE [LARGE SCALE GENOMIC DNA]</scope>
    <source>
        <strain evidence="2">Ma_QC_Ca_00000000_S207</strain>
    </source>
</reference>
<evidence type="ECO:0000259" key="1">
    <source>
        <dbReference type="Pfam" id="PF18480"/>
    </source>
</evidence>
<name>A0A552G4T1_MICAE</name>
<feature type="domain" description="DUF5615" evidence="1">
    <location>
        <begin position="5"/>
        <end position="55"/>
    </location>
</feature>
<dbReference type="InterPro" id="IPR041049">
    <property type="entry name" value="DUF5615"/>
</dbReference>
<evidence type="ECO:0000313" key="2">
    <source>
        <dbReference type="EMBL" id="TRU53906.1"/>
    </source>
</evidence>
<dbReference type="Proteomes" id="UP000320293">
    <property type="component" value="Unassembled WGS sequence"/>
</dbReference>
<protein>
    <recommendedName>
        <fullName evidence="1">DUF5615 domain-containing protein</fullName>
    </recommendedName>
</protein>
<gene>
    <name evidence="2" type="ORF">EWV91_00975</name>
</gene>
<accession>A0A552G4T1</accession>
<sequence length="73" mass="8548">MSQIRLYLDEDAGQRSVVEALRNLKIDVITTWEAKNIQLPDPDQLVWATQQGRVIYRKFGLKPRRFTTAFLDL</sequence>
<organism evidence="2 3">
    <name type="scientific">Microcystis aeruginosa Ma_QC_Ca_00000000_S207</name>
    <dbReference type="NCBI Taxonomy" id="2486251"/>
    <lineage>
        <taxon>Bacteria</taxon>
        <taxon>Bacillati</taxon>
        <taxon>Cyanobacteriota</taxon>
        <taxon>Cyanophyceae</taxon>
        <taxon>Oscillatoriophycideae</taxon>
        <taxon>Chroococcales</taxon>
        <taxon>Microcystaceae</taxon>
        <taxon>Microcystis</taxon>
    </lineage>
</organism>
<evidence type="ECO:0000313" key="3">
    <source>
        <dbReference type="Proteomes" id="UP000320293"/>
    </source>
</evidence>
<dbReference type="Pfam" id="PF18480">
    <property type="entry name" value="DUF5615"/>
    <property type="match status" value="1"/>
</dbReference>
<comment type="caution">
    <text evidence="2">The sequence shown here is derived from an EMBL/GenBank/DDBJ whole genome shotgun (WGS) entry which is preliminary data.</text>
</comment>
<dbReference type="EMBL" id="SFBF01000020">
    <property type="protein sequence ID" value="TRU53906.1"/>
    <property type="molecule type" value="Genomic_DNA"/>
</dbReference>
<proteinExistence type="predicted"/>
<dbReference type="AlphaFoldDB" id="A0A552G4T1"/>